<keyword evidence="3" id="KW-1185">Reference proteome</keyword>
<organism evidence="2 3">
    <name type="scientific">Nocardioides mangrovi</name>
    <dbReference type="NCBI Taxonomy" id="2874580"/>
    <lineage>
        <taxon>Bacteria</taxon>
        <taxon>Bacillati</taxon>
        <taxon>Actinomycetota</taxon>
        <taxon>Actinomycetes</taxon>
        <taxon>Propionibacteriales</taxon>
        <taxon>Nocardioidaceae</taxon>
        <taxon>Nocardioides</taxon>
    </lineage>
</organism>
<dbReference type="SUPFAM" id="SSF53474">
    <property type="entry name" value="alpha/beta-Hydrolases"/>
    <property type="match status" value="1"/>
</dbReference>
<dbReference type="InterPro" id="IPR029058">
    <property type="entry name" value="AB_hydrolase_fold"/>
</dbReference>
<name>A0ABS7UDF9_9ACTN</name>
<evidence type="ECO:0000256" key="1">
    <source>
        <dbReference type="SAM" id="MobiDB-lite"/>
    </source>
</evidence>
<dbReference type="Gene3D" id="3.40.50.1820">
    <property type="entry name" value="alpha/beta hydrolase"/>
    <property type="match status" value="1"/>
</dbReference>
<dbReference type="RefSeq" id="WP_224123394.1">
    <property type="nucleotide sequence ID" value="NZ_JAIQZJ010000007.1"/>
</dbReference>
<gene>
    <name evidence="2" type="ORF">K8U61_12665</name>
</gene>
<dbReference type="Proteomes" id="UP000780875">
    <property type="component" value="Unassembled WGS sequence"/>
</dbReference>
<protein>
    <recommendedName>
        <fullName evidence="4">Alpha/beta hydrolase</fullName>
    </recommendedName>
</protein>
<feature type="compositionally biased region" description="Basic and acidic residues" evidence="1">
    <location>
        <begin position="205"/>
        <end position="217"/>
    </location>
</feature>
<reference evidence="2 3" key="1">
    <citation type="submission" date="2021-09" db="EMBL/GenBank/DDBJ databases">
        <title>Whole genome sequence of Nocardioides sp. GBK3QG-3.</title>
        <authorList>
            <person name="Tuo L."/>
        </authorList>
    </citation>
    <scope>NUCLEOTIDE SEQUENCE [LARGE SCALE GENOMIC DNA]</scope>
    <source>
        <strain evidence="2 3">GBK3QG-3</strain>
    </source>
</reference>
<evidence type="ECO:0008006" key="4">
    <source>
        <dbReference type="Google" id="ProtNLM"/>
    </source>
</evidence>
<proteinExistence type="predicted"/>
<comment type="caution">
    <text evidence="2">The sequence shown here is derived from an EMBL/GenBank/DDBJ whole genome shotgun (WGS) entry which is preliminary data.</text>
</comment>
<feature type="region of interest" description="Disordered" evidence="1">
    <location>
        <begin position="196"/>
        <end position="217"/>
    </location>
</feature>
<evidence type="ECO:0000313" key="3">
    <source>
        <dbReference type="Proteomes" id="UP000780875"/>
    </source>
</evidence>
<evidence type="ECO:0000313" key="2">
    <source>
        <dbReference type="EMBL" id="MBZ5739021.1"/>
    </source>
</evidence>
<dbReference type="EMBL" id="JAIQZJ010000007">
    <property type="protein sequence ID" value="MBZ5739021.1"/>
    <property type="molecule type" value="Genomic_DNA"/>
</dbReference>
<accession>A0ABS7UDF9</accession>
<sequence>MSAPERADITDVRGGVGGLAAAYDEVRALADLYDEAGDRLREWSGLGVRALADPDLITSAALAPATFALAEGAVVAATTGPDGVLVESCGWEADAVLVRAALDGIAAADAMTEVAVGELDRRLGLALGTALRLGAPLLPVARPLVDRLPVEDVVHDHPGLVEHLVDGGGGLVGGLLGTGLITPDLRSGARLLATPYGDGTAVTRPRPDLTGRVESGRQPDSVAGLVRRLRRVAALSPEPDSRDNGTIEVESLDAGTDRARHIVYLPGTDDLETLPWTQDDDVRDLGTDLRLIAGEDDAYRRGILDAMHQAGIGPHEPVLLVGHSQGGMEAASILGHGSGFDVTHVVTAGSPTAQVDGFPTGSHVLSLEHRGDLVPLLDGAPNPDTVGQTTVTFEDGGDSLVDRHSYGHYVAGAEAVDRSTDPTVVEQLESLRAHGFLADPGGSSASVTSQVFQVVRAP</sequence>